<sequence>AFVQLGTMEDAEMLVKYYSMNPLIIKGRLIRLNICTKYKTLNVSHRQEDKDAQSQRSSRSDTARSSKSSSKGREEKKQDEKEDKDKSAGVGEGKEDKPGEKQEGEKEGVTSGDTDEEEPERTESGMEEEQEEKHQEEGMRVVNILGFRRGYNFLNEMLALAKPFGKVVKHLVLDLRPEVRAPVCI</sequence>
<feature type="non-terminal residue" evidence="2">
    <location>
        <position position="1"/>
    </location>
</feature>
<name>A0ABV0QAX0_9TELE</name>
<gene>
    <name evidence="2" type="ORF">XENOCAPTIV_014257</name>
</gene>
<reference evidence="2 3" key="1">
    <citation type="submission" date="2021-06" db="EMBL/GenBank/DDBJ databases">
        <authorList>
            <person name="Palmer J.M."/>
        </authorList>
    </citation>
    <scope>NUCLEOTIDE SEQUENCE [LARGE SCALE GENOMIC DNA]</scope>
    <source>
        <strain evidence="2 3">XC_2019</strain>
        <tissue evidence="2">Muscle</tissue>
    </source>
</reference>
<keyword evidence="3" id="KW-1185">Reference proteome</keyword>
<feature type="compositionally biased region" description="Basic and acidic residues" evidence="1">
    <location>
        <begin position="45"/>
        <end position="64"/>
    </location>
</feature>
<comment type="caution">
    <text evidence="2">The sequence shown here is derived from an EMBL/GenBank/DDBJ whole genome shotgun (WGS) entry which is preliminary data.</text>
</comment>
<dbReference type="Proteomes" id="UP001434883">
    <property type="component" value="Unassembled WGS sequence"/>
</dbReference>
<accession>A0ABV0QAX0</accession>
<dbReference type="Gene3D" id="3.30.70.330">
    <property type="match status" value="1"/>
</dbReference>
<feature type="region of interest" description="Disordered" evidence="1">
    <location>
        <begin position="44"/>
        <end position="137"/>
    </location>
</feature>
<evidence type="ECO:0000313" key="2">
    <source>
        <dbReference type="EMBL" id="MEQ2192606.1"/>
    </source>
</evidence>
<feature type="compositionally biased region" description="Acidic residues" evidence="1">
    <location>
        <begin position="113"/>
        <end position="130"/>
    </location>
</feature>
<protein>
    <submittedName>
        <fullName evidence="2">Uncharacterized protein</fullName>
    </submittedName>
</protein>
<evidence type="ECO:0000256" key="1">
    <source>
        <dbReference type="SAM" id="MobiDB-lite"/>
    </source>
</evidence>
<organism evidence="2 3">
    <name type="scientific">Xenoophorus captivus</name>
    <dbReference type="NCBI Taxonomy" id="1517983"/>
    <lineage>
        <taxon>Eukaryota</taxon>
        <taxon>Metazoa</taxon>
        <taxon>Chordata</taxon>
        <taxon>Craniata</taxon>
        <taxon>Vertebrata</taxon>
        <taxon>Euteleostomi</taxon>
        <taxon>Actinopterygii</taxon>
        <taxon>Neopterygii</taxon>
        <taxon>Teleostei</taxon>
        <taxon>Neoteleostei</taxon>
        <taxon>Acanthomorphata</taxon>
        <taxon>Ovalentaria</taxon>
        <taxon>Atherinomorphae</taxon>
        <taxon>Cyprinodontiformes</taxon>
        <taxon>Goodeidae</taxon>
        <taxon>Xenoophorus</taxon>
    </lineage>
</organism>
<dbReference type="EMBL" id="JAHRIN010002957">
    <property type="protein sequence ID" value="MEQ2192606.1"/>
    <property type="molecule type" value="Genomic_DNA"/>
</dbReference>
<evidence type="ECO:0000313" key="3">
    <source>
        <dbReference type="Proteomes" id="UP001434883"/>
    </source>
</evidence>
<dbReference type="InterPro" id="IPR012677">
    <property type="entry name" value="Nucleotide-bd_a/b_plait_sf"/>
</dbReference>
<proteinExistence type="predicted"/>
<feature type="compositionally biased region" description="Basic and acidic residues" evidence="1">
    <location>
        <begin position="71"/>
        <end position="108"/>
    </location>
</feature>